<name>A0ABW2SL03_9ACTO</name>
<dbReference type="RefSeq" id="WP_380972684.1">
    <property type="nucleotide sequence ID" value="NZ_JBHTEF010000001.1"/>
</dbReference>
<organism evidence="1 2">
    <name type="scientific">Schaalia naturae</name>
    <dbReference type="NCBI Taxonomy" id="635203"/>
    <lineage>
        <taxon>Bacteria</taxon>
        <taxon>Bacillati</taxon>
        <taxon>Actinomycetota</taxon>
        <taxon>Actinomycetes</taxon>
        <taxon>Actinomycetales</taxon>
        <taxon>Actinomycetaceae</taxon>
        <taxon>Schaalia</taxon>
    </lineage>
</organism>
<evidence type="ECO:0000313" key="2">
    <source>
        <dbReference type="Proteomes" id="UP001596527"/>
    </source>
</evidence>
<protein>
    <submittedName>
        <fullName evidence="1">Copper transporter</fullName>
    </submittedName>
</protein>
<evidence type="ECO:0000313" key="1">
    <source>
        <dbReference type="EMBL" id="MFC7580549.1"/>
    </source>
</evidence>
<gene>
    <name evidence="1" type="ORF">ACFQWG_04880</name>
</gene>
<accession>A0ABW2SL03</accession>
<dbReference type="Proteomes" id="UP001596527">
    <property type="component" value="Unassembled WGS sequence"/>
</dbReference>
<sequence length="313" mass="30636">MINFRYHLVSLIGVFLALAIGVVLGAGPLQTRLGDAWASQGDAGSADVSAQLEQAQADAQAQSAALDELGQRALPGTLDGVSVALVTLPGAATDDADAVSADLRTAGATVAGKVSLTDNWQSQSMSQYRDTLAGPVSTHLASAAPADATADAVIGYALVEVLTSTGSEQGLLSDILTDPSTPIMSLDEDPKGAAQAVVVVGPRASETDGTSGTPAQSGGTTSAATSAWVGLARAVASAPSGAVVVGDASTPDALVAQIRTQGVVVTTVDSVGTDLGALGTALALPGAAGAGEARAFGVGDDASQVLPPIPGLD</sequence>
<dbReference type="InterPro" id="IPR021522">
    <property type="entry name" value="MctB"/>
</dbReference>
<proteinExistence type="predicted"/>
<dbReference type="EMBL" id="JBHTEF010000001">
    <property type="protein sequence ID" value="MFC7580549.1"/>
    <property type="molecule type" value="Genomic_DNA"/>
</dbReference>
<keyword evidence="2" id="KW-1185">Reference proteome</keyword>
<dbReference type="Pfam" id="PF11382">
    <property type="entry name" value="MctB"/>
    <property type="match status" value="1"/>
</dbReference>
<reference evidence="2" key="1">
    <citation type="journal article" date="2019" name="Int. J. Syst. Evol. Microbiol.">
        <title>The Global Catalogue of Microorganisms (GCM) 10K type strain sequencing project: providing services to taxonomists for standard genome sequencing and annotation.</title>
        <authorList>
            <consortium name="The Broad Institute Genomics Platform"/>
            <consortium name="The Broad Institute Genome Sequencing Center for Infectious Disease"/>
            <person name="Wu L."/>
            <person name="Ma J."/>
        </authorList>
    </citation>
    <scope>NUCLEOTIDE SEQUENCE [LARGE SCALE GENOMIC DNA]</scope>
    <source>
        <strain evidence="2">CCUG 56698</strain>
    </source>
</reference>
<comment type="caution">
    <text evidence="1">The sequence shown here is derived from an EMBL/GenBank/DDBJ whole genome shotgun (WGS) entry which is preliminary data.</text>
</comment>